<evidence type="ECO:0000256" key="3">
    <source>
        <dbReference type="SAM" id="SignalP"/>
    </source>
</evidence>
<reference evidence="5" key="1">
    <citation type="submission" date="2016-11" db="EMBL/GenBank/DDBJ databases">
        <authorList>
            <person name="Varghese N."/>
            <person name="Submissions S."/>
        </authorList>
    </citation>
    <scope>NUCLEOTIDE SEQUENCE [LARGE SCALE GENOMIC DNA]</scope>
    <source>
        <strain evidence="5">UWOS</strain>
    </source>
</reference>
<evidence type="ECO:0000256" key="1">
    <source>
        <dbReference type="ARBA" id="ARBA00006096"/>
    </source>
</evidence>
<dbReference type="NCBIfam" id="TIGR00666">
    <property type="entry name" value="PBP4"/>
    <property type="match status" value="1"/>
</dbReference>
<comment type="similarity">
    <text evidence="1">Belongs to the peptidase S13 family.</text>
</comment>
<dbReference type="SUPFAM" id="SSF56601">
    <property type="entry name" value="beta-lactamase/transpeptidase-like"/>
    <property type="match status" value="1"/>
</dbReference>
<feature type="signal peptide" evidence="3">
    <location>
        <begin position="1"/>
        <end position="17"/>
    </location>
</feature>
<accession>A0A1M6V291</accession>
<dbReference type="PRINTS" id="PR00922">
    <property type="entry name" value="DADACBPTASE3"/>
</dbReference>
<dbReference type="GO" id="GO:0000270">
    <property type="term" value="P:peptidoglycan metabolic process"/>
    <property type="evidence" value="ECO:0007669"/>
    <property type="project" value="TreeGrafter"/>
</dbReference>
<evidence type="ECO:0000313" key="4">
    <source>
        <dbReference type="EMBL" id="SHK75627.1"/>
    </source>
</evidence>
<dbReference type="PANTHER" id="PTHR30023:SF0">
    <property type="entry name" value="PENICILLIN-SENSITIVE CARBOXYPEPTIDASE A"/>
    <property type="match status" value="1"/>
</dbReference>
<dbReference type="RefSeq" id="WP_083545820.1">
    <property type="nucleotide sequence ID" value="NZ_FRAW01000016.1"/>
</dbReference>
<dbReference type="Pfam" id="PF07313">
    <property type="entry name" value="AmiA-like"/>
    <property type="match status" value="1"/>
</dbReference>
<keyword evidence="2" id="KW-0378">Hydrolase</keyword>
<dbReference type="Gene3D" id="3.40.710.10">
    <property type="entry name" value="DD-peptidase/beta-lactamase superfamily"/>
    <property type="match status" value="2"/>
</dbReference>
<keyword evidence="5" id="KW-1185">Reference proteome</keyword>
<dbReference type="InterPro" id="IPR000667">
    <property type="entry name" value="Peptidase_S13"/>
</dbReference>
<dbReference type="PANTHER" id="PTHR30023">
    <property type="entry name" value="D-ALANYL-D-ALANINE CARBOXYPEPTIDASE"/>
    <property type="match status" value="1"/>
</dbReference>
<dbReference type="AlphaFoldDB" id="A0A1M6V291"/>
<dbReference type="InterPro" id="IPR010846">
    <property type="entry name" value="AmiA-like"/>
</dbReference>
<dbReference type="InterPro" id="IPR012338">
    <property type="entry name" value="Beta-lactam/transpept-like"/>
</dbReference>
<sequence length="727" mass="81651">MSRILLFFLLFAAFVFADKSTADSAPFIPKPYLFPADYQTIIDSMLPGSQFGLSIRSLRSGKQIAAIRADSFFTPASTLKTVTTAAALDFLPLHYQAKTSIQLAGSISGKTFRGVIRLRGEGDPNISARFYAEPFFILHSLADSIRSKNIDTLIVRTELDSSYFSGPRKPKHWRSNYFLSWYGAEVTPLIFNDNCALIHLYPSEKEGDTAKVVVEPDVGYVRVNNSLITDKGNRRKWRYALDPDDPVITISGSIGKNVQNAAIVIPVRNPNFYFERAFLQALQDRGLVIVLDTLARSGLELHSISIEGTPLLSFLDEINQRSQNLHAEALFRNFAAAKYQVGNVENGIKGVQEFLRKWKLNPEDFVLFDGCGLSPKNKIKPSSETKLLATMARHPKGKYYINSFAGPGVGSGSKRMQNLEFAWRIRFKTGFINETHGLVGFMPTIDGDTLLIASFLNNTGKNPDNISRNALDSVWSCIYRAANNGYSSLLTMKDLFQQGGHITGLSNRIRFFSEKFLGKPYGMGGPTGEGYLDPTEPKRMINTDSLDCVTYLEHVLALAKSSSEDSLFSTLQKIRYINGQTAYSFRKHYFVADWLGEGKFAKQIFLPNDTSVIRTIPKKDFFKSKKIDYQELDPKLYLRYLPLDKAIEFADSPWHGESTVRGIGFISSRNTLDTFHTGFLILDKGKKPVLRDASYKFKKVLDHELLEYLNSWLGTGKCPGIILFEFL</sequence>
<feature type="chain" id="PRO_5009921548" evidence="3">
    <location>
        <begin position="18"/>
        <end position="727"/>
    </location>
</feature>
<evidence type="ECO:0000313" key="5">
    <source>
        <dbReference type="Proteomes" id="UP000184275"/>
    </source>
</evidence>
<dbReference type="InterPro" id="IPR038765">
    <property type="entry name" value="Papain-like_cys_pep_sf"/>
</dbReference>
<dbReference type="EMBL" id="FRAW01000016">
    <property type="protein sequence ID" value="SHK75627.1"/>
    <property type="molecule type" value="Genomic_DNA"/>
</dbReference>
<keyword evidence="4" id="KW-0121">Carboxypeptidase</keyword>
<name>A0A1M6V291_9BACT</name>
<keyword evidence="4" id="KW-0645">Protease</keyword>
<dbReference type="Gene3D" id="2.30.260.10">
    <property type="entry name" value="putative xylanase like domain"/>
    <property type="match status" value="1"/>
</dbReference>
<dbReference type="SUPFAM" id="SSF54001">
    <property type="entry name" value="Cysteine proteinases"/>
    <property type="match status" value="1"/>
</dbReference>
<dbReference type="GO" id="GO:0004185">
    <property type="term" value="F:serine-type carboxypeptidase activity"/>
    <property type="evidence" value="ECO:0007669"/>
    <property type="project" value="InterPro"/>
</dbReference>
<dbReference type="Gene3D" id="1.10.3670.10">
    <property type="entry name" value="Putative xylanase like domain"/>
    <property type="match status" value="1"/>
</dbReference>
<dbReference type="Pfam" id="PF02113">
    <property type="entry name" value="Peptidase_S13"/>
    <property type="match status" value="1"/>
</dbReference>
<organism evidence="4 5">
    <name type="scientific">Fibrobacter intestinalis</name>
    <dbReference type="NCBI Taxonomy" id="28122"/>
    <lineage>
        <taxon>Bacteria</taxon>
        <taxon>Pseudomonadati</taxon>
        <taxon>Fibrobacterota</taxon>
        <taxon>Fibrobacteria</taxon>
        <taxon>Fibrobacterales</taxon>
        <taxon>Fibrobacteraceae</taxon>
        <taxon>Fibrobacter</taxon>
    </lineage>
</organism>
<protein>
    <submittedName>
        <fullName evidence="4">D-alanyl-D-alanine carboxypeptidase / D-alanyl-D-alanine-endopeptidase (Penicillin-binding protein 4)</fullName>
    </submittedName>
</protein>
<keyword evidence="3" id="KW-0732">Signal</keyword>
<proteinExistence type="inferred from homology"/>
<dbReference type="GO" id="GO:0006508">
    <property type="term" value="P:proteolysis"/>
    <property type="evidence" value="ECO:0007669"/>
    <property type="project" value="InterPro"/>
</dbReference>
<gene>
    <name evidence="4" type="ORF">SAMN05720469_11649</name>
</gene>
<dbReference type="Proteomes" id="UP000184275">
    <property type="component" value="Unassembled WGS sequence"/>
</dbReference>
<evidence type="ECO:0000256" key="2">
    <source>
        <dbReference type="ARBA" id="ARBA00022801"/>
    </source>
</evidence>